<gene>
    <name evidence="2" type="ORF">K432DRAFT_403188</name>
</gene>
<feature type="region of interest" description="Disordered" evidence="1">
    <location>
        <begin position="250"/>
        <end position="269"/>
    </location>
</feature>
<accession>A0A8E2EDQ0</accession>
<organism evidence="2 3">
    <name type="scientific">Lepidopterella palustris CBS 459.81</name>
    <dbReference type="NCBI Taxonomy" id="1314670"/>
    <lineage>
        <taxon>Eukaryota</taxon>
        <taxon>Fungi</taxon>
        <taxon>Dikarya</taxon>
        <taxon>Ascomycota</taxon>
        <taxon>Pezizomycotina</taxon>
        <taxon>Dothideomycetes</taxon>
        <taxon>Pleosporomycetidae</taxon>
        <taxon>Mytilinidiales</taxon>
        <taxon>Argynnaceae</taxon>
        <taxon>Lepidopterella</taxon>
    </lineage>
</organism>
<feature type="region of interest" description="Disordered" evidence="1">
    <location>
        <begin position="162"/>
        <end position="240"/>
    </location>
</feature>
<proteinExistence type="predicted"/>
<feature type="compositionally biased region" description="Polar residues" evidence="1">
    <location>
        <begin position="183"/>
        <end position="213"/>
    </location>
</feature>
<evidence type="ECO:0000313" key="3">
    <source>
        <dbReference type="Proteomes" id="UP000250266"/>
    </source>
</evidence>
<evidence type="ECO:0000256" key="1">
    <source>
        <dbReference type="SAM" id="MobiDB-lite"/>
    </source>
</evidence>
<dbReference type="EMBL" id="KV744898">
    <property type="protein sequence ID" value="OCK82126.1"/>
    <property type="molecule type" value="Genomic_DNA"/>
</dbReference>
<feature type="compositionally biased region" description="Low complexity" evidence="1">
    <location>
        <begin position="162"/>
        <end position="179"/>
    </location>
</feature>
<evidence type="ECO:0000313" key="2">
    <source>
        <dbReference type="EMBL" id="OCK82126.1"/>
    </source>
</evidence>
<name>A0A8E2EDQ0_9PEZI</name>
<reference evidence="2 3" key="1">
    <citation type="journal article" date="2016" name="Nat. Commun.">
        <title>Ectomycorrhizal ecology is imprinted in the genome of the dominant symbiotic fungus Cenococcum geophilum.</title>
        <authorList>
            <consortium name="DOE Joint Genome Institute"/>
            <person name="Peter M."/>
            <person name="Kohler A."/>
            <person name="Ohm R.A."/>
            <person name="Kuo A."/>
            <person name="Krutzmann J."/>
            <person name="Morin E."/>
            <person name="Arend M."/>
            <person name="Barry K.W."/>
            <person name="Binder M."/>
            <person name="Choi C."/>
            <person name="Clum A."/>
            <person name="Copeland A."/>
            <person name="Grisel N."/>
            <person name="Haridas S."/>
            <person name="Kipfer T."/>
            <person name="LaButti K."/>
            <person name="Lindquist E."/>
            <person name="Lipzen A."/>
            <person name="Maire R."/>
            <person name="Meier B."/>
            <person name="Mihaltcheva S."/>
            <person name="Molinier V."/>
            <person name="Murat C."/>
            <person name="Poggeler S."/>
            <person name="Quandt C.A."/>
            <person name="Sperisen C."/>
            <person name="Tritt A."/>
            <person name="Tisserant E."/>
            <person name="Crous P.W."/>
            <person name="Henrissat B."/>
            <person name="Nehls U."/>
            <person name="Egli S."/>
            <person name="Spatafora J.W."/>
            <person name="Grigoriev I.V."/>
            <person name="Martin F.M."/>
        </authorList>
    </citation>
    <scope>NUCLEOTIDE SEQUENCE [LARGE SCALE GENOMIC DNA]</scope>
    <source>
        <strain evidence="2 3">CBS 459.81</strain>
    </source>
</reference>
<feature type="compositionally biased region" description="Low complexity" evidence="1">
    <location>
        <begin position="214"/>
        <end position="224"/>
    </location>
</feature>
<sequence>MVDVVVVPSQLQQWTFEKSIVRPDRSDSAATSPDLYDSEAVRISPAAVESPQDLETSEPLIQEMYLSSEEDLSPMEPDSSEGNLFEDGDDYLSAKHVSVSSSDGLKTCDLAVVVSYVSAGRPKIVNLPNVASPVRERTVRSASLANLPAAVTARLAHKPSRLSISTSFPSTSSVPSSLDASRRPSTAKHTFSQDLNDLKIKTSSPSTESLNRNSTSSPSTASSSFKRPTTARASSSQYSASSRASFHLASTRSPLSPFPPLTPTAVQTPSFLSSDPFAATESASTAAPQAKNAPYKRLRSISRTLSLAKIAVIPTYKKVEPKTHPKNGVWQPSTPVTPQTPMSAPAPSSSSSSPATTRPRRNSKMVARGANEREPAFELPPVPPELEEPRPKPQMMKMVPRGADERAPMIELPPFPVEEGGKGEVAQVKTNRVKKRKSLMDFERLTHRM</sequence>
<keyword evidence="3" id="KW-1185">Reference proteome</keyword>
<feature type="region of interest" description="Disordered" evidence="1">
    <location>
        <begin position="320"/>
        <end position="396"/>
    </location>
</feature>
<feature type="compositionally biased region" description="Low complexity" evidence="1">
    <location>
        <begin position="340"/>
        <end position="357"/>
    </location>
</feature>
<protein>
    <submittedName>
        <fullName evidence="2">Uncharacterized protein</fullName>
    </submittedName>
</protein>
<dbReference type="AlphaFoldDB" id="A0A8E2EDQ0"/>
<feature type="compositionally biased region" description="Low complexity" evidence="1">
    <location>
        <begin position="231"/>
        <end position="240"/>
    </location>
</feature>
<feature type="compositionally biased region" description="Polar residues" evidence="1">
    <location>
        <begin position="330"/>
        <end position="339"/>
    </location>
</feature>
<dbReference type="OrthoDB" id="3926619at2759"/>
<dbReference type="Proteomes" id="UP000250266">
    <property type="component" value="Unassembled WGS sequence"/>
</dbReference>